<organism evidence="2 3">
    <name type="scientific">Chthoniobacter flavus Ellin428</name>
    <dbReference type="NCBI Taxonomy" id="497964"/>
    <lineage>
        <taxon>Bacteria</taxon>
        <taxon>Pseudomonadati</taxon>
        <taxon>Verrucomicrobiota</taxon>
        <taxon>Spartobacteria</taxon>
        <taxon>Chthoniobacterales</taxon>
        <taxon>Chthoniobacteraceae</taxon>
        <taxon>Chthoniobacter</taxon>
    </lineage>
</organism>
<dbReference type="EMBL" id="ABVL01000002">
    <property type="protein sequence ID" value="EDY21380.1"/>
    <property type="molecule type" value="Genomic_DNA"/>
</dbReference>
<keyword evidence="3" id="KW-1185">Reference proteome</keyword>
<sequence>MTCRRFYTHEVSIKGGGMIPQITAAQFAEQVTASKIPVLVDFFSDHCHFCQELLPVLADVATEQTESLRIFKFDAGAEPEFAARFGIRAVPNLVLFQNGGPVGQRSGFSPKRDLLAWIGSALRPSIAVR</sequence>
<evidence type="ECO:0000259" key="1">
    <source>
        <dbReference type="PROSITE" id="PS51352"/>
    </source>
</evidence>
<feature type="domain" description="Thioredoxin" evidence="1">
    <location>
        <begin position="18"/>
        <end position="123"/>
    </location>
</feature>
<protein>
    <submittedName>
        <fullName evidence="2">Thioredoxin domain protein</fullName>
    </submittedName>
</protein>
<dbReference type="PROSITE" id="PS51352">
    <property type="entry name" value="THIOREDOXIN_2"/>
    <property type="match status" value="1"/>
</dbReference>
<dbReference type="GO" id="GO:0015035">
    <property type="term" value="F:protein-disulfide reductase activity"/>
    <property type="evidence" value="ECO:0007669"/>
    <property type="project" value="TreeGrafter"/>
</dbReference>
<dbReference type="InterPro" id="IPR036249">
    <property type="entry name" value="Thioredoxin-like_sf"/>
</dbReference>
<dbReference type="AlphaFoldDB" id="B4CVD8"/>
<dbReference type="Pfam" id="PF00085">
    <property type="entry name" value="Thioredoxin"/>
    <property type="match status" value="1"/>
</dbReference>
<dbReference type="PANTHER" id="PTHR45663">
    <property type="entry name" value="GEO12009P1"/>
    <property type="match status" value="1"/>
</dbReference>
<dbReference type="CDD" id="cd02947">
    <property type="entry name" value="TRX_family"/>
    <property type="match status" value="1"/>
</dbReference>
<gene>
    <name evidence="2" type="ORF">CfE428DRAFT_0625</name>
</gene>
<proteinExistence type="predicted"/>
<dbReference type="SUPFAM" id="SSF52833">
    <property type="entry name" value="Thioredoxin-like"/>
    <property type="match status" value="1"/>
</dbReference>
<accession>B4CVD8</accession>
<evidence type="ECO:0000313" key="2">
    <source>
        <dbReference type="EMBL" id="EDY21380.1"/>
    </source>
</evidence>
<dbReference type="STRING" id="497964.CfE428DRAFT_0625"/>
<dbReference type="Proteomes" id="UP000005824">
    <property type="component" value="Unassembled WGS sequence"/>
</dbReference>
<reference evidence="2 3" key="1">
    <citation type="journal article" date="2011" name="J. Bacteriol.">
        <title>Genome sequence of Chthoniobacter flavus Ellin428, an aerobic heterotrophic soil bacterium.</title>
        <authorList>
            <person name="Kant R."/>
            <person name="van Passel M.W."/>
            <person name="Palva A."/>
            <person name="Lucas S."/>
            <person name="Lapidus A."/>
            <person name="Glavina Del Rio T."/>
            <person name="Dalin E."/>
            <person name="Tice H."/>
            <person name="Bruce D."/>
            <person name="Goodwin L."/>
            <person name="Pitluck S."/>
            <person name="Larimer F.W."/>
            <person name="Land M.L."/>
            <person name="Hauser L."/>
            <person name="Sangwan P."/>
            <person name="de Vos W.M."/>
            <person name="Janssen P.H."/>
            <person name="Smidt H."/>
        </authorList>
    </citation>
    <scope>NUCLEOTIDE SEQUENCE [LARGE SCALE GENOMIC DNA]</scope>
    <source>
        <strain evidence="2 3">Ellin428</strain>
    </source>
</reference>
<dbReference type="Gene3D" id="3.40.30.10">
    <property type="entry name" value="Glutaredoxin"/>
    <property type="match status" value="1"/>
</dbReference>
<dbReference type="InParanoid" id="B4CVD8"/>
<name>B4CVD8_9BACT</name>
<dbReference type="PANTHER" id="PTHR45663:SF11">
    <property type="entry name" value="GEO12009P1"/>
    <property type="match status" value="1"/>
</dbReference>
<dbReference type="GO" id="GO:0005737">
    <property type="term" value="C:cytoplasm"/>
    <property type="evidence" value="ECO:0007669"/>
    <property type="project" value="TreeGrafter"/>
</dbReference>
<dbReference type="InterPro" id="IPR013766">
    <property type="entry name" value="Thioredoxin_domain"/>
</dbReference>
<evidence type="ECO:0000313" key="3">
    <source>
        <dbReference type="Proteomes" id="UP000005824"/>
    </source>
</evidence>
<comment type="caution">
    <text evidence="2">The sequence shown here is derived from an EMBL/GenBank/DDBJ whole genome shotgun (WGS) entry which is preliminary data.</text>
</comment>
<dbReference type="eggNOG" id="COG3118">
    <property type="taxonomic scope" value="Bacteria"/>
</dbReference>